<feature type="signal peptide" evidence="1">
    <location>
        <begin position="1"/>
        <end position="22"/>
    </location>
</feature>
<evidence type="ECO:0000256" key="1">
    <source>
        <dbReference type="SAM" id="SignalP"/>
    </source>
</evidence>
<evidence type="ECO:0008006" key="4">
    <source>
        <dbReference type="Google" id="ProtNLM"/>
    </source>
</evidence>
<sequence>MKSRYYLLLAVLLSLAPPRARAQRVLLRENVAADTIRPTFGPNRAYFSHVYFGYGLVAGRSSREGAELRYGSSAEVQLGLRNKWRLNQRLALGLDGRYARPVYHLAQTSTKVLPDPVLHRREYLALPQLQSEALLRLSYGRRGNAIGRYVDVVGWGGWVLGSVHHTEDSPAAGSRKIQTAQRGLAYVNRWSYGTGLRLGSGRYALAGRYRLSNVFRPAYQARYPELPRWLLGLELSWL</sequence>
<reference evidence="3" key="1">
    <citation type="journal article" date="2019" name="Int. J. Syst. Evol. Microbiol.">
        <title>The Global Catalogue of Microorganisms (GCM) 10K type strain sequencing project: providing services to taxonomists for standard genome sequencing and annotation.</title>
        <authorList>
            <consortium name="The Broad Institute Genomics Platform"/>
            <consortium name="The Broad Institute Genome Sequencing Center for Infectious Disease"/>
            <person name="Wu L."/>
            <person name="Ma J."/>
        </authorList>
    </citation>
    <scope>NUCLEOTIDE SEQUENCE [LARGE SCALE GENOMIC DNA]</scope>
    <source>
        <strain evidence="3">JCM 17214</strain>
    </source>
</reference>
<comment type="caution">
    <text evidence="2">The sequence shown here is derived from an EMBL/GenBank/DDBJ whole genome shotgun (WGS) entry which is preliminary data.</text>
</comment>
<feature type="chain" id="PRO_5047477364" description="Outer membrane protein beta-barrel domain-containing protein" evidence="1">
    <location>
        <begin position="23"/>
        <end position="238"/>
    </location>
</feature>
<proteinExistence type="predicted"/>
<evidence type="ECO:0000313" key="2">
    <source>
        <dbReference type="EMBL" id="GAA3947705.1"/>
    </source>
</evidence>
<keyword evidence="3" id="KW-1185">Reference proteome</keyword>
<keyword evidence="1" id="KW-0732">Signal</keyword>
<dbReference type="EMBL" id="BAABDH010000103">
    <property type="protein sequence ID" value="GAA3947705.1"/>
    <property type="molecule type" value="Genomic_DNA"/>
</dbReference>
<accession>A0ABP7NIA4</accession>
<dbReference type="Proteomes" id="UP001499909">
    <property type="component" value="Unassembled WGS sequence"/>
</dbReference>
<evidence type="ECO:0000313" key="3">
    <source>
        <dbReference type="Proteomes" id="UP001499909"/>
    </source>
</evidence>
<name>A0ABP7NIA4_9BACT</name>
<protein>
    <recommendedName>
        <fullName evidence="4">Outer membrane protein beta-barrel domain-containing protein</fullName>
    </recommendedName>
</protein>
<gene>
    <name evidence="2" type="ORF">GCM10022406_31860</name>
</gene>
<dbReference type="RefSeq" id="WP_345116148.1">
    <property type="nucleotide sequence ID" value="NZ_BAABDH010000103.1"/>
</dbReference>
<organism evidence="2 3">
    <name type="scientific">Hymenobacter algoricola</name>
    <dbReference type="NCBI Taxonomy" id="486267"/>
    <lineage>
        <taxon>Bacteria</taxon>
        <taxon>Pseudomonadati</taxon>
        <taxon>Bacteroidota</taxon>
        <taxon>Cytophagia</taxon>
        <taxon>Cytophagales</taxon>
        <taxon>Hymenobacteraceae</taxon>
        <taxon>Hymenobacter</taxon>
    </lineage>
</organism>